<dbReference type="GO" id="GO:0003677">
    <property type="term" value="F:DNA binding"/>
    <property type="evidence" value="ECO:0007669"/>
    <property type="project" value="UniProtKB-KW"/>
</dbReference>
<dbReference type="Proteomes" id="UP000284366">
    <property type="component" value="Unassembled WGS sequence"/>
</dbReference>
<name>A0A412XY64_9BACE</name>
<proteinExistence type="predicted"/>
<sequence length="312" mass="34629">MSLIKKPNELTVKTTLSALIYGQPGMGKTTLALSAPNPVLFDYDGGIHRVNAAHRVPTVQITSWDETNQVLASEEIKEFDTIVIDTAGKMLSFMDKAIMAANPKMKKADGTLSLQGYGVRKNMFISFVNQVTLMGKSVIFVAHEREEKVGDEKQIRPEIGGSSAGDLIKELDLVGYMEAIGKDRTISFDPCEKFYGKNTCNLSSRIKIPVIIDASGTITGKNDFMTNIINTYKEYQTKQTELSSEYDKVLEVIRDTVEQVTDMQSANEVRESLDGMAHIFDSKVRAGMMLNEKCKNLGLKFNKLSKKYEPAA</sequence>
<accession>A0A412XY64</accession>
<evidence type="ECO:0000313" key="1">
    <source>
        <dbReference type="EMBL" id="RGV50204.1"/>
    </source>
</evidence>
<organism evidence="1 2">
    <name type="scientific">Bacteroides clarus</name>
    <dbReference type="NCBI Taxonomy" id="626929"/>
    <lineage>
        <taxon>Bacteria</taxon>
        <taxon>Pseudomonadati</taxon>
        <taxon>Bacteroidota</taxon>
        <taxon>Bacteroidia</taxon>
        <taxon>Bacteroidales</taxon>
        <taxon>Bacteroidaceae</taxon>
        <taxon>Bacteroides</taxon>
    </lineage>
</organism>
<dbReference type="AlphaFoldDB" id="A0A412XY64"/>
<dbReference type="RefSeq" id="WP_118047612.1">
    <property type="nucleotide sequence ID" value="NZ_JAQCUW010000021.1"/>
</dbReference>
<comment type="caution">
    <text evidence="1">The sequence shown here is derived from an EMBL/GenBank/DDBJ whole genome shotgun (WGS) entry which is preliminary data.</text>
</comment>
<dbReference type="InterPro" id="IPR027417">
    <property type="entry name" value="P-loop_NTPase"/>
</dbReference>
<protein>
    <submittedName>
        <fullName evidence="1">DNA-binding protein</fullName>
    </submittedName>
</protein>
<gene>
    <name evidence="1" type="ORF">DWW09_15005</name>
</gene>
<dbReference type="EMBL" id="QRZG01000031">
    <property type="protein sequence ID" value="RGV50204.1"/>
    <property type="molecule type" value="Genomic_DNA"/>
</dbReference>
<reference evidence="1 2" key="1">
    <citation type="submission" date="2018-08" db="EMBL/GenBank/DDBJ databases">
        <title>A genome reference for cultivated species of the human gut microbiota.</title>
        <authorList>
            <person name="Zou Y."/>
            <person name="Xue W."/>
            <person name="Luo G."/>
        </authorList>
    </citation>
    <scope>NUCLEOTIDE SEQUENCE [LARGE SCALE GENOMIC DNA]</scope>
    <source>
        <strain evidence="1 2">AF14-27</strain>
    </source>
</reference>
<keyword evidence="1" id="KW-0238">DNA-binding</keyword>
<dbReference type="Pfam" id="PF13479">
    <property type="entry name" value="AAA_24"/>
    <property type="match status" value="1"/>
</dbReference>
<evidence type="ECO:0000313" key="2">
    <source>
        <dbReference type="Proteomes" id="UP000284366"/>
    </source>
</evidence>
<dbReference type="SUPFAM" id="SSF52540">
    <property type="entry name" value="P-loop containing nucleoside triphosphate hydrolases"/>
    <property type="match status" value="1"/>
</dbReference>